<dbReference type="NCBIfam" id="TIGR01411">
    <property type="entry name" value="tatAE"/>
    <property type="match status" value="1"/>
</dbReference>
<keyword evidence="7 9" id="KW-0811">Translocation</keyword>
<dbReference type="AlphaFoldDB" id="A0A1H9P1J3"/>
<dbReference type="RefSeq" id="WP_078686941.1">
    <property type="nucleotide sequence ID" value="NZ_FNWT01000002.1"/>
</dbReference>
<evidence type="ECO:0000256" key="10">
    <source>
        <dbReference type="SAM" id="MobiDB-lite"/>
    </source>
</evidence>
<evidence type="ECO:0000256" key="8">
    <source>
        <dbReference type="ARBA" id="ARBA00023136"/>
    </source>
</evidence>
<feature type="region of interest" description="Disordered" evidence="10">
    <location>
        <begin position="40"/>
        <end position="62"/>
    </location>
</feature>
<protein>
    <recommendedName>
        <fullName evidence="9">Sec-independent protein translocase protein TatA</fullName>
    </recommendedName>
</protein>
<evidence type="ECO:0000256" key="2">
    <source>
        <dbReference type="ARBA" id="ARBA00022448"/>
    </source>
</evidence>
<dbReference type="Gene3D" id="1.20.5.3310">
    <property type="match status" value="1"/>
</dbReference>
<evidence type="ECO:0000313" key="11">
    <source>
        <dbReference type="EMBL" id="SER42164.1"/>
    </source>
</evidence>
<keyword evidence="6 9" id="KW-1133">Transmembrane helix</keyword>
<keyword evidence="4 9" id="KW-0812">Transmembrane</keyword>
<dbReference type="EMBL" id="FOGP01000002">
    <property type="protein sequence ID" value="SER42164.1"/>
    <property type="molecule type" value="Genomic_DNA"/>
</dbReference>
<name>A0A1H9P1J3_9ACTN</name>
<dbReference type="PANTHER" id="PTHR42982">
    <property type="entry name" value="SEC-INDEPENDENT PROTEIN TRANSLOCASE PROTEIN TATA"/>
    <property type="match status" value="1"/>
</dbReference>
<dbReference type="GO" id="GO:0008320">
    <property type="term" value="F:protein transmembrane transporter activity"/>
    <property type="evidence" value="ECO:0007669"/>
    <property type="project" value="UniProtKB-UniRule"/>
</dbReference>
<dbReference type="GO" id="GO:0033281">
    <property type="term" value="C:TAT protein transport complex"/>
    <property type="evidence" value="ECO:0007669"/>
    <property type="project" value="UniProtKB-UniRule"/>
</dbReference>
<dbReference type="InterPro" id="IPR006312">
    <property type="entry name" value="TatA/E"/>
</dbReference>
<evidence type="ECO:0000256" key="1">
    <source>
        <dbReference type="ARBA" id="ARBA00004162"/>
    </source>
</evidence>
<comment type="similarity">
    <text evidence="9">Belongs to the TatA/E family.</text>
</comment>
<dbReference type="GO" id="GO:0043953">
    <property type="term" value="P:protein transport by the Tat complex"/>
    <property type="evidence" value="ECO:0007669"/>
    <property type="project" value="UniProtKB-UniRule"/>
</dbReference>
<gene>
    <name evidence="9" type="primary">tatA</name>
    <name evidence="11" type="ORF">SAMN05216446_0762</name>
</gene>
<keyword evidence="5 9" id="KW-0653">Protein transport</keyword>
<evidence type="ECO:0000256" key="6">
    <source>
        <dbReference type="ARBA" id="ARBA00022989"/>
    </source>
</evidence>
<evidence type="ECO:0000256" key="7">
    <source>
        <dbReference type="ARBA" id="ARBA00023010"/>
    </source>
</evidence>
<evidence type="ECO:0000313" key="12">
    <source>
        <dbReference type="Proteomes" id="UP000199128"/>
    </source>
</evidence>
<sequence length="62" mass="6628">MIAGLGVPEMIVILFVALLIFGPQNLPKLGSALGKTVKNIREGMEEEGEKDTAPKSSQESED</sequence>
<organism evidence="11 12">
    <name type="scientific">Parafannyhessea umbonata</name>
    <dbReference type="NCBI Taxonomy" id="604330"/>
    <lineage>
        <taxon>Bacteria</taxon>
        <taxon>Bacillati</taxon>
        <taxon>Actinomycetota</taxon>
        <taxon>Coriobacteriia</taxon>
        <taxon>Coriobacteriales</taxon>
        <taxon>Atopobiaceae</taxon>
        <taxon>Parafannyhessea</taxon>
    </lineage>
</organism>
<accession>A0A1H9P1J3</accession>
<dbReference type="Pfam" id="PF02416">
    <property type="entry name" value="TatA_B_E"/>
    <property type="match status" value="1"/>
</dbReference>
<keyword evidence="3 9" id="KW-1003">Cell membrane</keyword>
<proteinExistence type="inferred from homology"/>
<dbReference type="InterPro" id="IPR003369">
    <property type="entry name" value="TatA/B/E"/>
</dbReference>
<dbReference type="PANTHER" id="PTHR42982:SF1">
    <property type="entry name" value="SEC-INDEPENDENT PROTEIN TRANSLOCASE PROTEIN TATA"/>
    <property type="match status" value="1"/>
</dbReference>
<comment type="function">
    <text evidence="9">Part of the twin-arginine translocation (Tat) system that transports large folded proteins containing a characteristic twin-arginine motif in their signal peptide across membranes. TatA could form the protein-conducting channel of the Tat system.</text>
</comment>
<comment type="subunit">
    <text evidence="9">The Tat system comprises two distinct complexes: a TatABC complex, containing multiple copies of TatA, TatB and TatC subunits, and a separate TatA complex, containing only TatA subunits. Substrates initially bind to the TatABC complex, which probably triggers association of the separate TatA complex to form the active translocon.</text>
</comment>
<dbReference type="Proteomes" id="UP000199128">
    <property type="component" value="Unassembled WGS sequence"/>
</dbReference>
<comment type="subcellular location">
    <subcellularLocation>
        <location evidence="1 9">Cell membrane</location>
        <topology evidence="1 9">Single-pass membrane protein</topology>
    </subcellularLocation>
</comment>
<evidence type="ECO:0000256" key="5">
    <source>
        <dbReference type="ARBA" id="ARBA00022927"/>
    </source>
</evidence>
<evidence type="ECO:0000256" key="4">
    <source>
        <dbReference type="ARBA" id="ARBA00022692"/>
    </source>
</evidence>
<reference evidence="12" key="1">
    <citation type="submission" date="2016-10" db="EMBL/GenBank/DDBJ databases">
        <authorList>
            <person name="Varghese N."/>
            <person name="Submissions S."/>
        </authorList>
    </citation>
    <scope>NUCLEOTIDE SEQUENCE [LARGE SCALE GENOMIC DNA]</scope>
    <source>
        <strain evidence="12">KHGC19</strain>
    </source>
</reference>
<evidence type="ECO:0000256" key="9">
    <source>
        <dbReference type="HAMAP-Rule" id="MF_00236"/>
    </source>
</evidence>
<keyword evidence="2 9" id="KW-0813">Transport</keyword>
<evidence type="ECO:0000256" key="3">
    <source>
        <dbReference type="ARBA" id="ARBA00022475"/>
    </source>
</evidence>
<dbReference type="HAMAP" id="MF_00236">
    <property type="entry name" value="TatA_E"/>
    <property type="match status" value="1"/>
</dbReference>
<keyword evidence="8 9" id="KW-0472">Membrane</keyword>